<dbReference type="Gene3D" id="3.90.120.10">
    <property type="entry name" value="DNA Methylase, subunit A, domain 2"/>
    <property type="match status" value="1"/>
</dbReference>
<dbReference type="NCBIfam" id="TIGR00675">
    <property type="entry name" value="dcm"/>
    <property type="match status" value="1"/>
</dbReference>
<dbReference type="RefSeq" id="WP_265541088.1">
    <property type="nucleotide sequence ID" value="NZ_CP098740.1"/>
</dbReference>
<evidence type="ECO:0000256" key="1">
    <source>
        <dbReference type="ARBA" id="ARBA00022603"/>
    </source>
</evidence>
<dbReference type="Proteomes" id="UP001164963">
    <property type="component" value="Chromosome"/>
</dbReference>
<dbReference type="GO" id="GO:0008168">
    <property type="term" value="F:methyltransferase activity"/>
    <property type="evidence" value="ECO:0007669"/>
    <property type="project" value="UniProtKB-KW"/>
</dbReference>
<dbReference type="Gene3D" id="3.40.50.150">
    <property type="entry name" value="Vaccinia Virus protein VP39"/>
    <property type="match status" value="1"/>
</dbReference>
<evidence type="ECO:0000256" key="4">
    <source>
        <dbReference type="ARBA" id="ARBA00022747"/>
    </source>
</evidence>
<dbReference type="SUPFAM" id="SSF53335">
    <property type="entry name" value="S-adenosyl-L-methionine-dependent methyltransferases"/>
    <property type="match status" value="1"/>
</dbReference>
<organism evidence="8 9">
    <name type="scientific">Streptomyces drozdowiczii</name>
    <dbReference type="NCBI Taxonomy" id="202862"/>
    <lineage>
        <taxon>Bacteria</taxon>
        <taxon>Bacillati</taxon>
        <taxon>Actinomycetota</taxon>
        <taxon>Actinomycetes</taxon>
        <taxon>Kitasatosporales</taxon>
        <taxon>Streptomycetaceae</taxon>
        <taxon>Streptomyces</taxon>
    </lineage>
</organism>
<dbReference type="PROSITE" id="PS51679">
    <property type="entry name" value="SAM_MT_C5"/>
    <property type="match status" value="1"/>
</dbReference>
<keyword evidence="4" id="KW-0680">Restriction system</keyword>
<dbReference type="InterPro" id="IPR018117">
    <property type="entry name" value="C5_DNA_meth_AS"/>
</dbReference>
<name>A0ABY6PQA9_9ACTN</name>
<dbReference type="InterPro" id="IPR050390">
    <property type="entry name" value="C5-Methyltransferase"/>
</dbReference>
<keyword evidence="9" id="KW-1185">Reference proteome</keyword>
<dbReference type="PROSITE" id="PS00094">
    <property type="entry name" value="C5_MTASE_1"/>
    <property type="match status" value="1"/>
</dbReference>
<dbReference type="PANTHER" id="PTHR10629">
    <property type="entry name" value="CYTOSINE-SPECIFIC METHYLTRANSFERASE"/>
    <property type="match status" value="1"/>
</dbReference>
<keyword evidence="1 5" id="KW-0489">Methyltransferase</keyword>
<dbReference type="EC" id="2.1.1.37" evidence="7"/>
<evidence type="ECO:0000313" key="8">
    <source>
        <dbReference type="EMBL" id="UZK54383.1"/>
    </source>
</evidence>
<dbReference type="PRINTS" id="PR00105">
    <property type="entry name" value="C5METTRFRASE"/>
</dbReference>
<dbReference type="PANTHER" id="PTHR10629:SF52">
    <property type="entry name" value="DNA (CYTOSINE-5)-METHYLTRANSFERASE 1"/>
    <property type="match status" value="1"/>
</dbReference>
<sequence length="403" mass="43812">MGKHKVMDLFCGTGGFSKGFENAGDYEVVYGIDLLPQSIETFRLNHGGALAVSGDIRKVARPEIADRLNLRRGEVDVIVGGPPCQGFSSIRPNRSTNYDDPRNTLFEEFAAYVGYWRPKVFVFENVVGLATHKKGVDLEAVQEAFSSLGYETDWRIMNAGHFGVPQKRERLILIGSEPGIPIRWPNPTHSGTFRTIGVRDASRMLRPHEPDLFDAAATTLPPALTVTEAIGDLPPIASGEEALTYDRPPQNEYQRARRSGASALTLHASTRHSAKMLEIIRHAGPNISSIPAHLITSGFSSCYSRLEGDEPAPTITVNFVHPASNKCIHPVLDRALTPREGARIQSFDDDFKFAGVNRNVIAKQIGNAVPPLLGKVIAEAVSRMLGSGTGDEVPVKVHSGAMG</sequence>
<comment type="similarity">
    <text evidence="5 6">Belongs to the class I-like SAM-binding methyltransferase superfamily. C5-methyltransferase family.</text>
</comment>
<feature type="active site" evidence="5">
    <location>
        <position position="84"/>
    </location>
</feature>
<dbReference type="InterPro" id="IPR029063">
    <property type="entry name" value="SAM-dependent_MTases_sf"/>
</dbReference>
<accession>A0ABY6PQA9</accession>
<protein>
    <recommendedName>
        <fullName evidence="7">Cytosine-specific methyltransferase</fullName>
        <ecNumber evidence="7">2.1.1.37</ecNumber>
    </recommendedName>
</protein>
<evidence type="ECO:0000256" key="7">
    <source>
        <dbReference type="RuleBase" id="RU000417"/>
    </source>
</evidence>
<gene>
    <name evidence="8" type="ORF">NEH16_09715</name>
</gene>
<dbReference type="GO" id="GO:0032259">
    <property type="term" value="P:methylation"/>
    <property type="evidence" value="ECO:0007669"/>
    <property type="project" value="UniProtKB-KW"/>
</dbReference>
<evidence type="ECO:0000256" key="5">
    <source>
        <dbReference type="PROSITE-ProRule" id="PRU01016"/>
    </source>
</evidence>
<keyword evidence="2 5" id="KW-0808">Transferase</keyword>
<dbReference type="Pfam" id="PF00145">
    <property type="entry name" value="DNA_methylase"/>
    <property type="match status" value="1"/>
</dbReference>
<evidence type="ECO:0000256" key="2">
    <source>
        <dbReference type="ARBA" id="ARBA00022679"/>
    </source>
</evidence>
<evidence type="ECO:0000313" key="9">
    <source>
        <dbReference type="Proteomes" id="UP001164963"/>
    </source>
</evidence>
<proteinExistence type="inferred from homology"/>
<dbReference type="InterPro" id="IPR001525">
    <property type="entry name" value="C5_MeTfrase"/>
</dbReference>
<keyword evidence="3 5" id="KW-0949">S-adenosyl-L-methionine</keyword>
<dbReference type="EMBL" id="CP098740">
    <property type="protein sequence ID" value="UZK54383.1"/>
    <property type="molecule type" value="Genomic_DNA"/>
</dbReference>
<reference evidence="8" key="1">
    <citation type="journal article" date="2022" name="Front. Microbiol.">
        <title>Mirubactin C rescues the lethal effect of cell wall biosynthesis mutations in Bacillus subtilis.</title>
        <authorList>
            <person name="Kepplinger B."/>
            <person name="Wen X."/>
            <person name="Tyler A.R."/>
            <person name="Kim B.Y."/>
            <person name="Brown J."/>
            <person name="Banks P."/>
            <person name="Dashti Y."/>
            <person name="Mackenzie E.S."/>
            <person name="Wills C."/>
            <person name="Kawai Y."/>
            <person name="Waldron K.J."/>
            <person name="Allenby N.E.E."/>
            <person name="Wu L.J."/>
            <person name="Hall M.J."/>
            <person name="Errington J."/>
        </authorList>
    </citation>
    <scope>NUCLEOTIDE SEQUENCE</scope>
    <source>
        <strain evidence="8">MDA8-470</strain>
    </source>
</reference>
<dbReference type="PROSITE" id="PS00095">
    <property type="entry name" value="C5_MTASE_2"/>
    <property type="match status" value="1"/>
</dbReference>
<dbReference type="InterPro" id="IPR031303">
    <property type="entry name" value="C5_meth_CS"/>
</dbReference>
<comment type="catalytic activity">
    <reaction evidence="7">
        <text>a 2'-deoxycytidine in DNA + S-adenosyl-L-methionine = a 5-methyl-2'-deoxycytidine in DNA + S-adenosyl-L-homocysteine + H(+)</text>
        <dbReference type="Rhea" id="RHEA:13681"/>
        <dbReference type="Rhea" id="RHEA-COMP:11369"/>
        <dbReference type="Rhea" id="RHEA-COMP:11370"/>
        <dbReference type="ChEBI" id="CHEBI:15378"/>
        <dbReference type="ChEBI" id="CHEBI:57856"/>
        <dbReference type="ChEBI" id="CHEBI:59789"/>
        <dbReference type="ChEBI" id="CHEBI:85452"/>
        <dbReference type="ChEBI" id="CHEBI:85454"/>
        <dbReference type="EC" id="2.1.1.37"/>
    </reaction>
</comment>
<evidence type="ECO:0000256" key="6">
    <source>
        <dbReference type="RuleBase" id="RU000416"/>
    </source>
</evidence>
<evidence type="ECO:0000256" key="3">
    <source>
        <dbReference type="ARBA" id="ARBA00022691"/>
    </source>
</evidence>